<dbReference type="PROSITE" id="PS51352">
    <property type="entry name" value="THIOREDOXIN_2"/>
    <property type="match status" value="1"/>
</dbReference>
<sequence>MQKALILAAALLGTCPLAQAQTQTPAAFVLRGTLPTVQGPAKVFLVRETLAGNAITDSAAVKKGEFVLRGNVQAPAKARLVLVPRGHKRRLYTRQADNAVFYLEKGTTVFTSPDSLAHAELSGSLLSSEYRELTRPLDVVKRQQDSLYAAYRNTAPATRATATFSRPYNARYTALQSQSTRVLTDFIKAHPNSLISLGAVKEVAGPIPTYATAAPLFALLGPEVRQLPEAVLFGLALQRLQYVAVGARAPNFEQPTADGKRVALASYLGKYVLVDFWASWCGPCRRENPEVVKTYEQFKNRSFEILGVSIDVENDRAQWLKAIADDHLAWTQVSDLRRGNAAATLYSVNAVPQNFLIDPNGIIVATNLHGEELRATLARLLPQP</sequence>
<feature type="chain" id="PRO_5045723581" evidence="5">
    <location>
        <begin position="21"/>
        <end position="384"/>
    </location>
</feature>
<comment type="subcellular location">
    <subcellularLocation>
        <location evidence="1">Cell envelope</location>
    </subcellularLocation>
</comment>
<dbReference type="InterPro" id="IPR050553">
    <property type="entry name" value="Thioredoxin_ResA/DsbE_sf"/>
</dbReference>
<dbReference type="EMBL" id="JAUQSX010000017">
    <property type="protein sequence ID" value="MDO7849404.1"/>
    <property type="molecule type" value="Genomic_DNA"/>
</dbReference>
<reference evidence="7" key="1">
    <citation type="submission" date="2023-07" db="EMBL/GenBank/DDBJ databases">
        <authorList>
            <person name="Kim M.K."/>
        </authorList>
    </citation>
    <scope>NUCLEOTIDE SEQUENCE</scope>
    <source>
        <strain evidence="7">M29</strain>
    </source>
</reference>
<evidence type="ECO:0000313" key="7">
    <source>
        <dbReference type="EMBL" id="MDO7849404.1"/>
    </source>
</evidence>
<evidence type="ECO:0000256" key="3">
    <source>
        <dbReference type="ARBA" id="ARBA00023157"/>
    </source>
</evidence>
<name>A0ABT9AHP8_9BACT</name>
<feature type="signal peptide" evidence="5">
    <location>
        <begin position="1"/>
        <end position="20"/>
    </location>
</feature>
<dbReference type="PROSITE" id="PS00194">
    <property type="entry name" value="THIOREDOXIN_1"/>
    <property type="match status" value="1"/>
</dbReference>
<keyword evidence="2" id="KW-0201">Cytochrome c-type biogenesis</keyword>
<evidence type="ECO:0000256" key="4">
    <source>
        <dbReference type="ARBA" id="ARBA00023284"/>
    </source>
</evidence>
<evidence type="ECO:0000259" key="6">
    <source>
        <dbReference type="PROSITE" id="PS51352"/>
    </source>
</evidence>
<dbReference type="InterPro" id="IPR000866">
    <property type="entry name" value="AhpC/TSA"/>
</dbReference>
<protein>
    <submittedName>
        <fullName evidence="7">TlpA disulfide reductase family protein</fullName>
    </submittedName>
</protein>
<dbReference type="InterPro" id="IPR017937">
    <property type="entry name" value="Thioredoxin_CS"/>
</dbReference>
<evidence type="ECO:0000256" key="2">
    <source>
        <dbReference type="ARBA" id="ARBA00022748"/>
    </source>
</evidence>
<evidence type="ECO:0000256" key="1">
    <source>
        <dbReference type="ARBA" id="ARBA00004196"/>
    </source>
</evidence>
<dbReference type="RefSeq" id="WP_305014072.1">
    <property type="nucleotide sequence ID" value="NZ_JAUQSX010000017.1"/>
</dbReference>
<accession>A0ABT9AHP8</accession>
<dbReference type="InterPro" id="IPR025380">
    <property type="entry name" value="DUF4369"/>
</dbReference>
<keyword evidence="8" id="KW-1185">Reference proteome</keyword>
<dbReference type="SUPFAM" id="SSF52833">
    <property type="entry name" value="Thioredoxin-like"/>
    <property type="match status" value="1"/>
</dbReference>
<keyword evidence="4" id="KW-0676">Redox-active center</keyword>
<dbReference type="InterPro" id="IPR036249">
    <property type="entry name" value="Thioredoxin-like_sf"/>
</dbReference>
<dbReference type="CDD" id="cd02966">
    <property type="entry name" value="TlpA_like_family"/>
    <property type="match status" value="1"/>
</dbReference>
<dbReference type="InterPro" id="IPR013766">
    <property type="entry name" value="Thioredoxin_domain"/>
</dbReference>
<dbReference type="Proteomes" id="UP001167796">
    <property type="component" value="Unassembled WGS sequence"/>
</dbReference>
<gene>
    <name evidence="7" type="ORF">Q5H92_23775</name>
</gene>
<dbReference type="Pfam" id="PF00578">
    <property type="entry name" value="AhpC-TSA"/>
    <property type="match status" value="1"/>
</dbReference>
<dbReference type="PANTHER" id="PTHR42852">
    <property type="entry name" value="THIOL:DISULFIDE INTERCHANGE PROTEIN DSBE"/>
    <property type="match status" value="1"/>
</dbReference>
<evidence type="ECO:0000313" key="8">
    <source>
        <dbReference type="Proteomes" id="UP001167796"/>
    </source>
</evidence>
<comment type="caution">
    <text evidence="7">The sequence shown here is derived from an EMBL/GenBank/DDBJ whole genome shotgun (WGS) entry which is preliminary data.</text>
</comment>
<dbReference type="Gene3D" id="3.40.30.10">
    <property type="entry name" value="Glutaredoxin"/>
    <property type="match status" value="1"/>
</dbReference>
<dbReference type="PANTHER" id="PTHR42852:SF6">
    <property type="entry name" value="THIOL:DISULFIDE INTERCHANGE PROTEIN DSBE"/>
    <property type="match status" value="1"/>
</dbReference>
<organism evidence="7 8">
    <name type="scientific">Hymenobacter mellowenesis</name>
    <dbReference type="NCBI Taxonomy" id="3063995"/>
    <lineage>
        <taxon>Bacteria</taxon>
        <taxon>Pseudomonadati</taxon>
        <taxon>Bacteroidota</taxon>
        <taxon>Cytophagia</taxon>
        <taxon>Cytophagales</taxon>
        <taxon>Hymenobacteraceae</taxon>
        <taxon>Hymenobacter</taxon>
    </lineage>
</organism>
<feature type="domain" description="Thioredoxin" evidence="6">
    <location>
        <begin position="243"/>
        <end position="384"/>
    </location>
</feature>
<keyword evidence="3" id="KW-1015">Disulfide bond</keyword>
<proteinExistence type="predicted"/>
<evidence type="ECO:0000256" key="5">
    <source>
        <dbReference type="SAM" id="SignalP"/>
    </source>
</evidence>
<dbReference type="Pfam" id="PF14289">
    <property type="entry name" value="DUF4369"/>
    <property type="match status" value="1"/>
</dbReference>
<keyword evidence="5" id="KW-0732">Signal</keyword>